<dbReference type="Gene3D" id="1.10.600.10">
    <property type="entry name" value="Farnesyl Diphosphate Synthase"/>
    <property type="match status" value="1"/>
</dbReference>
<dbReference type="SUPFAM" id="SSF48576">
    <property type="entry name" value="Terpenoid synthases"/>
    <property type="match status" value="1"/>
</dbReference>
<dbReference type="EMBL" id="JARKIE010000003">
    <property type="protein sequence ID" value="KAJ7708995.1"/>
    <property type="molecule type" value="Genomic_DNA"/>
</dbReference>
<evidence type="ECO:0000313" key="2">
    <source>
        <dbReference type="Proteomes" id="UP001221757"/>
    </source>
</evidence>
<reference evidence="1" key="1">
    <citation type="submission" date="2023-03" db="EMBL/GenBank/DDBJ databases">
        <title>Massive genome expansion in bonnet fungi (Mycena s.s.) driven by repeated elements and novel gene families across ecological guilds.</title>
        <authorList>
            <consortium name="Lawrence Berkeley National Laboratory"/>
            <person name="Harder C.B."/>
            <person name="Miyauchi S."/>
            <person name="Viragh M."/>
            <person name="Kuo A."/>
            <person name="Thoen E."/>
            <person name="Andreopoulos B."/>
            <person name="Lu D."/>
            <person name="Skrede I."/>
            <person name="Drula E."/>
            <person name="Henrissat B."/>
            <person name="Morin E."/>
            <person name="Kohler A."/>
            <person name="Barry K."/>
            <person name="LaButti K."/>
            <person name="Morin E."/>
            <person name="Salamov A."/>
            <person name="Lipzen A."/>
            <person name="Mereny Z."/>
            <person name="Hegedus B."/>
            <person name="Baldrian P."/>
            <person name="Stursova M."/>
            <person name="Weitz H."/>
            <person name="Taylor A."/>
            <person name="Grigoriev I.V."/>
            <person name="Nagy L.G."/>
            <person name="Martin F."/>
            <person name="Kauserud H."/>
        </authorList>
    </citation>
    <scope>NUCLEOTIDE SEQUENCE</scope>
    <source>
        <strain evidence="1">CBHHK067</strain>
    </source>
</reference>
<dbReference type="AlphaFoldDB" id="A0AAD7MBK3"/>
<evidence type="ECO:0000313" key="1">
    <source>
        <dbReference type="EMBL" id="KAJ7708995.1"/>
    </source>
</evidence>
<dbReference type="InterPro" id="IPR008949">
    <property type="entry name" value="Isoprenoid_synthase_dom_sf"/>
</dbReference>
<comment type="caution">
    <text evidence="1">The sequence shown here is derived from an EMBL/GenBank/DDBJ whole genome shotgun (WGS) entry which is preliminary data.</text>
</comment>
<keyword evidence="2" id="KW-1185">Reference proteome</keyword>
<proteinExistence type="predicted"/>
<accession>A0AAD7MBK3</accession>
<sequence>MSSFALPDQKVKQAVLDVLRELNIGPPTLLPFDQTPTLEPFLLECLEEARRRNYISPPVEEKHIRIGAIVGHYVLLCPSLVPRKLALRASLLMGLYYYIDDGYFAPQSLAEHAGRLVSGQVQLERGLGHAAALLEEVAGMYDTVVGDLLRMAHQAYVIGNYLEGRMAGEGKTWEVSKNAPAFPSVMKTITSAATALYLLSFPPAVPFTSYLQTLPDGIAVHDNTADIMSYYKESLVGEFNRVEQIAQLHGLSGPDMLAELVQSTIACHERVVRALGASDPTGALRLVECHEQAVRGFVVFQALHPRYKLRDFGVFSF</sequence>
<name>A0AAD7MBK3_MYCRO</name>
<dbReference type="Proteomes" id="UP001221757">
    <property type="component" value="Unassembled WGS sequence"/>
</dbReference>
<organism evidence="1 2">
    <name type="scientific">Mycena rosella</name>
    <name type="common">Pink bonnet</name>
    <name type="synonym">Agaricus rosellus</name>
    <dbReference type="NCBI Taxonomy" id="1033263"/>
    <lineage>
        <taxon>Eukaryota</taxon>
        <taxon>Fungi</taxon>
        <taxon>Dikarya</taxon>
        <taxon>Basidiomycota</taxon>
        <taxon>Agaricomycotina</taxon>
        <taxon>Agaricomycetes</taxon>
        <taxon>Agaricomycetidae</taxon>
        <taxon>Agaricales</taxon>
        <taxon>Marasmiineae</taxon>
        <taxon>Mycenaceae</taxon>
        <taxon>Mycena</taxon>
    </lineage>
</organism>
<evidence type="ECO:0008006" key="3">
    <source>
        <dbReference type="Google" id="ProtNLM"/>
    </source>
</evidence>
<protein>
    <recommendedName>
        <fullName evidence="3">Terpenoid synthase</fullName>
    </recommendedName>
</protein>
<gene>
    <name evidence="1" type="ORF">B0H17DRAFT_1191500</name>
</gene>